<protein>
    <submittedName>
        <fullName evidence="3">Arsenate reductase</fullName>
        <ecNumber evidence="3">1.20.4.1</ecNumber>
    </submittedName>
</protein>
<evidence type="ECO:0000313" key="3">
    <source>
        <dbReference type="EMBL" id="MBB3059915.1"/>
    </source>
</evidence>
<sequence>MHDSVQKKPRDRWTLLVLCTGNSARSIMAEAIFNSVGSRHFNAYSAGSRPTGQVNPHALNQITSRGIPLLNYRSKNWLEFSRAGAPELDLLLTVCDGAAAEPCPAFYGDYEHIHWGLPDPAAAADGQKRAAFSDCFDILKSRVQTLAALPLAGYSRAEVARAMRAFAGQTETMQ</sequence>
<feature type="domain" description="Phosphotyrosine protein phosphatase I" evidence="2">
    <location>
        <begin position="13"/>
        <end position="149"/>
    </location>
</feature>
<evidence type="ECO:0000256" key="1">
    <source>
        <dbReference type="ARBA" id="ARBA00022849"/>
    </source>
</evidence>
<dbReference type="Gene3D" id="3.40.50.2300">
    <property type="match status" value="1"/>
</dbReference>
<dbReference type="Pfam" id="PF01451">
    <property type="entry name" value="LMWPc"/>
    <property type="match status" value="1"/>
</dbReference>
<dbReference type="RefSeq" id="WP_183456723.1">
    <property type="nucleotide sequence ID" value="NZ_JACHWZ010000002.1"/>
</dbReference>
<dbReference type="PANTHER" id="PTHR43428:SF1">
    <property type="entry name" value="ARSENATE REDUCTASE"/>
    <property type="match status" value="1"/>
</dbReference>
<reference evidence="3 4" key="1">
    <citation type="submission" date="2020-08" db="EMBL/GenBank/DDBJ databases">
        <title>Genomic Encyclopedia of Type Strains, Phase III (KMG-III): the genomes of soil and plant-associated and newly described type strains.</title>
        <authorList>
            <person name="Whitman W."/>
        </authorList>
    </citation>
    <scope>NUCLEOTIDE SEQUENCE [LARGE SCALE GENOMIC DNA]</scope>
    <source>
        <strain evidence="3 4">CECT 8799</strain>
    </source>
</reference>
<keyword evidence="4" id="KW-1185">Reference proteome</keyword>
<evidence type="ECO:0000259" key="2">
    <source>
        <dbReference type="SMART" id="SM00226"/>
    </source>
</evidence>
<dbReference type="EMBL" id="JACHWZ010000002">
    <property type="protein sequence ID" value="MBB3059915.1"/>
    <property type="molecule type" value="Genomic_DNA"/>
</dbReference>
<dbReference type="GO" id="GO:0046685">
    <property type="term" value="P:response to arsenic-containing substance"/>
    <property type="evidence" value="ECO:0007669"/>
    <property type="project" value="UniProtKB-KW"/>
</dbReference>
<evidence type="ECO:0000313" key="4">
    <source>
        <dbReference type="Proteomes" id="UP000535937"/>
    </source>
</evidence>
<dbReference type="InterPro" id="IPR036196">
    <property type="entry name" value="Ptyr_pPase_sf"/>
</dbReference>
<comment type="caution">
    <text evidence="3">The sequence shown here is derived from an EMBL/GenBank/DDBJ whole genome shotgun (WGS) entry which is preliminary data.</text>
</comment>
<dbReference type="Proteomes" id="UP000535937">
    <property type="component" value="Unassembled WGS sequence"/>
</dbReference>
<dbReference type="EC" id="1.20.4.1" evidence="3"/>
<dbReference type="AlphaFoldDB" id="A0A7W4W902"/>
<keyword evidence="3" id="KW-0560">Oxidoreductase</keyword>
<dbReference type="SUPFAM" id="SSF52788">
    <property type="entry name" value="Phosphotyrosine protein phosphatases I"/>
    <property type="match status" value="1"/>
</dbReference>
<name>A0A7W4W902_9GAMM</name>
<dbReference type="PANTHER" id="PTHR43428">
    <property type="entry name" value="ARSENATE REDUCTASE"/>
    <property type="match status" value="1"/>
</dbReference>
<keyword evidence="1" id="KW-0059">Arsenical resistance</keyword>
<accession>A0A7W4W902</accession>
<dbReference type="SMART" id="SM00226">
    <property type="entry name" value="LMWPc"/>
    <property type="match status" value="1"/>
</dbReference>
<gene>
    <name evidence="3" type="ORF">FHS09_000723</name>
</gene>
<proteinExistence type="predicted"/>
<dbReference type="GO" id="GO:0008794">
    <property type="term" value="F:arsenate reductase (glutaredoxin) activity"/>
    <property type="evidence" value="ECO:0007669"/>
    <property type="project" value="UniProtKB-EC"/>
</dbReference>
<dbReference type="CDD" id="cd16345">
    <property type="entry name" value="LMWP_ArsC"/>
    <property type="match status" value="1"/>
</dbReference>
<organism evidence="3 4">
    <name type="scientific">Microbulbifer rhizosphaerae</name>
    <dbReference type="NCBI Taxonomy" id="1562603"/>
    <lineage>
        <taxon>Bacteria</taxon>
        <taxon>Pseudomonadati</taxon>
        <taxon>Pseudomonadota</taxon>
        <taxon>Gammaproteobacteria</taxon>
        <taxon>Cellvibrionales</taxon>
        <taxon>Microbulbiferaceae</taxon>
        <taxon>Microbulbifer</taxon>
    </lineage>
</organism>
<dbReference type="InterPro" id="IPR023485">
    <property type="entry name" value="Ptyr_pPase"/>
</dbReference>